<evidence type="ECO:0000259" key="14">
    <source>
        <dbReference type="PROSITE" id="PS50893"/>
    </source>
</evidence>
<dbReference type="EMBL" id="DF820466">
    <property type="protein sequence ID" value="GAK58029.1"/>
    <property type="molecule type" value="Genomic_DNA"/>
</dbReference>
<organism evidence="15">
    <name type="scientific">Vecturithrix granuli</name>
    <dbReference type="NCBI Taxonomy" id="1499967"/>
    <lineage>
        <taxon>Bacteria</taxon>
        <taxon>Candidatus Moduliflexota</taxon>
        <taxon>Candidatus Vecturitrichia</taxon>
        <taxon>Candidatus Vecturitrichales</taxon>
        <taxon>Candidatus Vecturitrichaceae</taxon>
        <taxon>Candidatus Vecturithrix</taxon>
    </lineage>
</organism>
<protein>
    <recommendedName>
        <fullName evidence="12">Nickel import system ATP-binding protein NikD</fullName>
        <ecNumber evidence="11">7.2.2.11</ecNumber>
    </recommendedName>
</protein>
<keyword evidence="4" id="KW-1003">Cell membrane</keyword>
<comment type="subcellular location">
    <subcellularLocation>
        <location evidence="1">Cell membrane</location>
        <topology evidence="1">Peripheral membrane protein</topology>
    </subcellularLocation>
</comment>
<dbReference type="GO" id="GO:0005886">
    <property type="term" value="C:plasma membrane"/>
    <property type="evidence" value="ECO:0007669"/>
    <property type="project" value="UniProtKB-SubCell"/>
</dbReference>
<dbReference type="PANTHER" id="PTHR43297">
    <property type="entry name" value="OLIGOPEPTIDE TRANSPORT ATP-BINDING PROTEIN APPD"/>
    <property type="match status" value="1"/>
</dbReference>
<dbReference type="HOGENOM" id="CLU_000604_1_23_0"/>
<dbReference type="PANTHER" id="PTHR43297:SF13">
    <property type="entry name" value="NICKEL ABC TRANSPORTER, ATP-BINDING PROTEIN"/>
    <property type="match status" value="1"/>
</dbReference>
<dbReference type="FunFam" id="3.40.50.300:FF:000016">
    <property type="entry name" value="Oligopeptide ABC transporter ATP-binding component"/>
    <property type="match status" value="1"/>
</dbReference>
<evidence type="ECO:0000256" key="5">
    <source>
        <dbReference type="ARBA" id="ARBA00022741"/>
    </source>
</evidence>
<dbReference type="eggNOG" id="COG0444">
    <property type="taxonomic scope" value="Bacteria"/>
</dbReference>
<keyword evidence="5" id="KW-0547">Nucleotide-binding</keyword>
<evidence type="ECO:0000256" key="3">
    <source>
        <dbReference type="ARBA" id="ARBA00022448"/>
    </source>
</evidence>
<dbReference type="PROSITE" id="PS50893">
    <property type="entry name" value="ABC_TRANSPORTER_2"/>
    <property type="match status" value="1"/>
</dbReference>
<evidence type="ECO:0000256" key="12">
    <source>
        <dbReference type="ARBA" id="ARBA00044143"/>
    </source>
</evidence>
<dbReference type="InterPro" id="IPR003593">
    <property type="entry name" value="AAA+_ATPase"/>
</dbReference>
<evidence type="ECO:0000256" key="10">
    <source>
        <dbReference type="ARBA" id="ARBA00038669"/>
    </source>
</evidence>
<dbReference type="Gene3D" id="3.40.50.300">
    <property type="entry name" value="P-loop containing nucleotide triphosphate hydrolases"/>
    <property type="match status" value="1"/>
</dbReference>
<evidence type="ECO:0000313" key="16">
    <source>
        <dbReference type="Proteomes" id="UP000030661"/>
    </source>
</evidence>
<dbReference type="PROSITE" id="PS00211">
    <property type="entry name" value="ABC_TRANSPORTER_1"/>
    <property type="match status" value="1"/>
</dbReference>
<dbReference type="CDD" id="cd03257">
    <property type="entry name" value="ABC_NikE_OppD_transporters"/>
    <property type="match status" value="1"/>
</dbReference>
<comment type="subunit">
    <text evidence="10">The complex is composed of two ATP-binding proteins (NikD and NikE), two transmembrane proteins (NikB and NikC) and a solute-binding protein (NikA).</text>
</comment>
<dbReference type="AlphaFoldDB" id="A0A081C0C4"/>
<dbReference type="GO" id="GO:0016887">
    <property type="term" value="F:ATP hydrolysis activity"/>
    <property type="evidence" value="ECO:0007669"/>
    <property type="project" value="InterPro"/>
</dbReference>
<evidence type="ECO:0000256" key="9">
    <source>
        <dbReference type="ARBA" id="ARBA00023136"/>
    </source>
</evidence>
<dbReference type="STRING" id="1499967.U27_05002"/>
<dbReference type="EC" id="7.2.2.11" evidence="11"/>
<name>A0A081C0C4_VECG1</name>
<proteinExistence type="inferred from homology"/>
<keyword evidence="6" id="KW-0067">ATP-binding</keyword>
<dbReference type="Proteomes" id="UP000030661">
    <property type="component" value="Unassembled WGS sequence"/>
</dbReference>
<dbReference type="Pfam" id="PF08352">
    <property type="entry name" value="oligo_HPY"/>
    <property type="match status" value="1"/>
</dbReference>
<dbReference type="InterPro" id="IPR017871">
    <property type="entry name" value="ABC_transporter-like_CS"/>
</dbReference>
<gene>
    <name evidence="15" type="ORF">U27_05002</name>
</gene>
<dbReference type="InterPro" id="IPR013563">
    <property type="entry name" value="Oligopep_ABC_C"/>
</dbReference>
<comment type="catalytic activity">
    <reaction evidence="13">
        <text>Ni(2+)(out) + ATP + H2O = Ni(2+)(in) + ADP + phosphate + H(+)</text>
        <dbReference type="Rhea" id="RHEA:15557"/>
        <dbReference type="ChEBI" id="CHEBI:15377"/>
        <dbReference type="ChEBI" id="CHEBI:15378"/>
        <dbReference type="ChEBI" id="CHEBI:30616"/>
        <dbReference type="ChEBI" id="CHEBI:43474"/>
        <dbReference type="ChEBI" id="CHEBI:49786"/>
        <dbReference type="ChEBI" id="CHEBI:456216"/>
        <dbReference type="EC" id="7.2.2.11"/>
    </reaction>
    <physiologicalReaction direction="left-to-right" evidence="13">
        <dbReference type="Rhea" id="RHEA:15558"/>
    </physiologicalReaction>
</comment>
<keyword evidence="3" id="KW-0813">Transport</keyword>
<reference evidence="15" key="1">
    <citation type="journal article" date="2015" name="PeerJ">
        <title>First genomic representation of candidate bacterial phylum KSB3 points to enhanced environmental sensing as a trigger of wastewater bulking.</title>
        <authorList>
            <person name="Sekiguchi Y."/>
            <person name="Ohashi A."/>
            <person name="Parks D.H."/>
            <person name="Yamauchi T."/>
            <person name="Tyson G.W."/>
            <person name="Hugenholtz P."/>
        </authorList>
    </citation>
    <scope>NUCLEOTIDE SEQUENCE [LARGE SCALE GENOMIC DNA]</scope>
</reference>
<accession>A0A081C0C4</accession>
<sequence length="336" mass="37405">MDNATLIYDNVFYTRKIALTTLLDVKDLVVEFRMPEGRLRAPDGVSFHVKPREILGVVGESGSGKSVTALAIMGLIPHPPGKIVSGTLLFQGQDLQAQIQKIRGKEISMVFQNPLNSLNPSLKIGLQLTEVLVEHLHTSQTEADERTIDLMKKLGIPEPQALMRCYPFEYSGGMRQRIMIAMAMLCNPTFMIADEPTTALDVTIQAQILHLFQQLREEFRTSILYITHDLSVVSQIADRVLVMYAGKIVEHAQTERIFANPLHPYTQGLIRSIPGATSEGAKRLSSIPGNVPGLIHPPPGCRFHPRCAEVMDVCRHEIPPDFQVEGTSVACWLYKE</sequence>
<dbReference type="GO" id="GO:0015833">
    <property type="term" value="P:peptide transport"/>
    <property type="evidence" value="ECO:0007669"/>
    <property type="project" value="InterPro"/>
</dbReference>
<feature type="domain" description="ABC transporter" evidence="14">
    <location>
        <begin position="23"/>
        <end position="270"/>
    </location>
</feature>
<evidence type="ECO:0000256" key="13">
    <source>
        <dbReference type="ARBA" id="ARBA00048610"/>
    </source>
</evidence>
<dbReference type="SUPFAM" id="SSF52540">
    <property type="entry name" value="P-loop containing nucleoside triphosphate hydrolases"/>
    <property type="match status" value="1"/>
</dbReference>
<keyword evidence="9" id="KW-0472">Membrane</keyword>
<dbReference type="Pfam" id="PF00005">
    <property type="entry name" value="ABC_tran"/>
    <property type="match status" value="1"/>
</dbReference>
<evidence type="ECO:0000256" key="8">
    <source>
        <dbReference type="ARBA" id="ARBA00023065"/>
    </source>
</evidence>
<keyword evidence="7" id="KW-1278">Translocase</keyword>
<keyword evidence="8" id="KW-0406">Ion transport</keyword>
<evidence type="ECO:0000256" key="7">
    <source>
        <dbReference type="ARBA" id="ARBA00022967"/>
    </source>
</evidence>
<evidence type="ECO:0000256" key="11">
    <source>
        <dbReference type="ARBA" id="ARBA00039098"/>
    </source>
</evidence>
<evidence type="ECO:0000256" key="4">
    <source>
        <dbReference type="ARBA" id="ARBA00022475"/>
    </source>
</evidence>
<dbReference type="GO" id="GO:0015413">
    <property type="term" value="F:ABC-type nickel transporter activity"/>
    <property type="evidence" value="ECO:0007669"/>
    <property type="project" value="UniProtKB-EC"/>
</dbReference>
<dbReference type="InterPro" id="IPR050388">
    <property type="entry name" value="ABC_Ni/Peptide_Import"/>
</dbReference>
<dbReference type="NCBIfam" id="TIGR01727">
    <property type="entry name" value="oligo_HPY"/>
    <property type="match status" value="1"/>
</dbReference>
<dbReference type="InterPro" id="IPR027417">
    <property type="entry name" value="P-loop_NTPase"/>
</dbReference>
<evidence type="ECO:0000256" key="1">
    <source>
        <dbReference type="ARBA" id="ARBA00004202"/>
    </source>
</evidence>
<dbReference type="GO" id="GO:0005524">
    <property type="term" value="F:ATP binding"/>
    <property type="evidence" value="ECO:0007669"/>
    <property type="project" value="UniProtKB-KW"/>
</dbReference>
<evidence type="ECO:0000256" key="2">
    <source>
        <dbReference type="ARBA" id="ARBA00005417"/>
    </source>
</evidence>
<evidence type="ECO:0000313" key="15">
    <source>
        <dbReference type="EMBL" id="GAK58029.1"/>
    </source>
</evidence>
<dbReference type="InterPro" id="IPR003439">
    <property type="entry name" value="ABC_transporter-like_ATP-bd"/>
</dbReference>
<dbReference type="SMART" id="SM00382">
    <property type="entry name" value="AAA"/>
    <property type="match status" value="1"/>
</dbReference>
<keyword evidence="16" id="KW-1185">Reference proteome</keyword>
<evidence type="ECO:0000256" key="6">
    <source>
        <dbReference type="ARBA" id="ARBA00022840"/>
    </source>
</evidence>
<comment type="similarity">
    <text evidence="2">Belongs to the ABC transporter superfamily.</text>
</comment>